<sequence>MRSIVLSRRLPQFGRHYREFLGRETGRDFGGIFNLSNMADEDLMGDGATSNVVETRLVQTDHQTITVTHCTKDDLLQDSSLISVSANGEPASKRLKLDEDSLLHVSDSNISIKQILFNINQAICLRLDAIEKKLETVSSATRVLEQKIEQLNTSQNKPNSDLDDTTSLFQNSPIKDGSISSTPGSVPKKSGAFVVGLPRSNKAQSASSDTDSPERYVVHMAGTNNLRSPIDQSLQNLGPHVTLITLNSEEDFPNGTWLGDENNPEMRVRVPVTPSDLLHIHSNCRTAEKMALTLLDYLFDRETQAYSNLSGLGKHGKKQLDPLMIYGIRCHLIHNFNITEQDWHRIKQNINSKCRTAYRRKVRGLPLTVKAFRGKAPSTYIQVSENSLGSRVHAHDLGDTSDESLQQAEDAELQIQTEVDVSQAGLIPATAEIIQSANGPIQVLHATPEQVAQLQQTHQIQILQGDQIMQFHTGEGQESIHVAVPMGQQTDTTGIHVITSENGETIQLAPGAVITDVSQDITTRIPKVEDNSD</sequence>
<keyword evidence="5" id="KW-0156">Chromatin regulator</keyword>
<keyword evidence="8" id="KW-0238">DNA-binding</keyword>
<dbReference type="PANTHER" id="PTHR16243:SF2">
    <property type="entry name" value="PROTEIN BANP"/>
    <property type="match status" value="1"/>
</dbReference>
<keyword evidence="9" id="KW-0804">Transcription</keyword>
<dbReference type="GO" id="GO:0005634">
    <property type="term" value="C:nucleus"/>
    <property type="evidence" value="ECO:0007669"/>
    <property type="project" value="UniProtKB-SubCell"/>
</dbReference>
<evidence type="ECO:0000256" key="2">
    <source>
        <dbReference type="ARBA" id="ARBA00009735"/>
    </source>
</evidence>
<gene>
    <name evidence="14" type="ORF">LSH36_102g03003</name>
</gene>
<evidence type="ECO:0000256" key="6">
    <source>
        <dbReference type="ARBA" id="ARBA00023015"/>
    </source>
</evidence>
<dbReference type="Proteomes" id="UP001208570">
    <property type="component" value="Unassembled WGS sequence"/>
</dbReference>
<dbReference type="InterPro" id="IPR018379">
    <property type="entry name" value="BEN_domain"/>
</dbReference>
<feature type="domain" description="BEN" evidence="13">
    <location>
        <begin position="265"/>
        <end position="361"/>
    </location>
</feature>
<evidence type="ECO:0000256" key="12">
    <source>
        <dbReference type="SAM" id="MobiDB-lite"/>
    </source>
</evidence>
<dbReference type="FunFam" id="1.10.10.2590:FF:000001">
    <property type="entry name" value="protein BANP isoform X1"/>
    <property type="match status" value="1"/>
</dbReference>
<evidence type="ECO:0000256" key="9">
    <source>
        <dbReference type="ARBA" id="ARBA00023163"/>
    </source>
</evidence>
<evidence type="ECO:0000256" key="1">
    <source>
        <dbReference type="ARBA" id="ARBA00004123"/>
    </source>
</evidence>
<dbReference type="InterPro" id="IPR042343">
    <property type="entry name" value="BANP"/>
</dbReference>
<keyword evidence="10" id="KW-0539">Nucleus</keyword>
<evidence type="ECO:0000256" key="3">
    <source>
        <dbReference type="ARBA" id="ARBA00015794"/>
    </source>
</evidence>
<accession>A0AAD9K151</accession>
<evidence type="ECO:0000256" key="7">
    <source>
        <dbReference type="ARBA" id="ARBA00023054"/>
    </source>
</evidence>
<dbReference type="Gene3D" id="1.10.10.2590">
    <property type="entry name" value="BEN domain"/>
    <property type="match status" value="1"/>
</dbReference>
<comment type="similarity">
    <text evidence="2">Belongs to the BANP/SMAR1 family.</text>
</comment>
<dbReference type="GO" id="GO:0006325">
    <property type="term" value="P:chromatin organization"/>
    <property type="evidence" value="ECO:0007669"/>
    <property type="project" value="UniProtKB-KW"/>
</dbReference>
<dbReference type="PROSITE" id="PS51457">
    <property type="entry name" value="BEN"/>
    <property type="match status" value="1"/>
</dbReference>
<comment type="subcellular location">
    <subcellularLocation>
        <location evidence="1">Nucleus</location>
    </subcellularLocation>
</comment>
<evidence type="ECO:0000259" key="13">
    <source>
        <dbReference type="PROSITE" id="PS51457"/>
    </source>
</evidence>
<keyword evidence="6" id="KW-0805">Transcription regulation</keyword>
<dbReference type="GO" id="GO:0042177">
    <property type="term" value="P:negative regulation of protein catabolic process"/>
    <property type="evidence" value="ECO:0007669"/>
    <property type="project" value="TreeGrafter"/>
</dbReference>
<evidence type="ECO:0000313" key="15">
    <source>
        <dbReference type="Proteomes" id="UP001208570"/>
    </source>
</evidence>
<dbReference type="GO" id="GO:0034504">
    <property type="term" value="P:protein localization to nucleus"/>
    <property type="evidence" value="ECO:0007669"/>
    <property type="project" value="TreeGrafter"/>
</dbReference>
<proteinExistence type="inferred from homology"/>
<evidence type="ECO:0000256" key="4">
    <source>
        <dbReference type="ARBA" id="ARBA00022491"/>
    </source>
</evidence>
<reference evidence="14" key="1">
    <citation type="journal article" date="2023" name="Mol. Biol. Evol.">
        <title>Third-Generation Sequencing Reveals the Adaptive Role of the Epigenome in Three Deep-Sea Polychaetes.</title>
        <authorList>
            <person name="Perez M."/>
            <person name="Aroh O."/>
            <person name="Sun Y."/>
            <person name="Lan Y."/>
            <person name="Juniper S.K."/>
            <person name="Young C.R."/>
            <person name="Angers B."/>
            <person name="Qian P.Y."/>
        </authorList>
    </citation>
    <scope>NUCLEOTIDE SEQUENCE</scope>
    <source>
        <strain evidence="14">P08H-3</strain>
    </source>
</reference>
<feature type="compositionally biased region" description="Polar residues" evidence="12">
    <location>
        <begin position="151"/>
        <end position="184"/>
    </location>
</feature>
<keyword evidence="15" id="KW-1185">Reference proteome</keyword>
<dbReference type="SMART" id="SM01025">
    <property type="entry name" value="BEN"/>
    <property type="match status" value="1"/>
</dbReference>
<dbReference type="AlphaFoldDB" id="A0AAD9K151"/>
<keyword evidence="7" id="KW-0175">Coiled coil</keyword>
<feature type="region of interest" description="Disordered" evidence="12">
    <location>
        <begin position="151"/>
        <end position="192"/>
    </location>
</feature>
<evidence type="ECO:0000313" key="14">
    <source>
        <dbReference type="EMBL" id="KAK2162178.1"/>
    </source>
</evidence>
<dbReference type="GO" id="GO:0003677">
    <property type="term" value="F:DNA binding"/>
    <property type="evidence" value="ECO:0007669"/>
    <property type="project" value="UniProtKB-KW"/>
</dbReference>
<dbReference type="PANTHER" id="PTHR16243">
    <property type="entry name" value="BTG3-ASSOCIATED NUCLEAR PROTEIN BANP"/>
    <property type="match status" value="1"/>
</dbReference>
<evidence type="ECO:0000256" key="8">
    <source>
        <dbReference type="ARBA" id="ARBA00023125"/>
    </source>
</evidence>
<dbReference type="Pfam" id="PF10523">
    <property type="entry name" value="BEN"/>
    <property type="match status" value="1"/>
</dbReference>
<organism evidence="14 15">
    <name type="scientific">Paralvinella palmiformis</name>
    <dbReference type="NCBI Taxonomy" id="53620"/>
    <lineage>
        <taxon>Eukaryota</taxon>
        <taxon>Metazoa</taxon>
        <taxon>Spiralia</taxon>
        <taxon>Lophotrochozoa</taxon>
        <taxon>Annelida</taxon>
        <taxon>Polychaeta</taxon>
        <taxon>Sedentaria</taxon>
        <taxon>Canalipalpata</taxon>
        <taxon>Terebellida</taxon>
        <taxon>Terebelliformia</taxon>
        <taxon>Alvinellidae</taxon>
        <taxon>Paralvinella</taxon>
    </lineage>
</organism>
<name>A0AAD9K151_9ANNE</name>
<evidence type="ECO:0000256" key="11">
    <source>
        <dbReference type="ARBA" id="ARBA00023306"/>
    </source>
</evidence>
<keyword evidence="11" id="KW-0131">Cell cycle</keyword>
<protein>
    <recommendedName>
        <fullName evidence="3">Protein BANP</fullName>
    </recommendedName>
</protein>
<evidence type="ECO:0000256" key="10">
    <source>
        <dbReference type="ARBA" id="ARBA00023242"/>
    </source>
</evidence>
<keyword evidence="4" id="KW-0678">Repressor</keyword>
<comment type="caution">
    <text evidence="14">The sequence shown here is derived from an EMBL/GenBank/DDBJ whole genome shotgun (WGS) entry which is preliminary data.</text>
</comment>
<evidence type="ECO:0000256" key="5">
    <source>
        <dbReference type="ARBA" id="ARBA00022853"/>
    </source>
</evidence>
<dbReference type="EMBL" id="JAODUP010000102">
    <property type="protein sequence ID" value="KAK2162178.1"/>
    <property type="molecule type" value="Genomic_DNA"/>
</dbReference>